<accession>A0A0A9BZY1</accession>
<sequence>MTIIVLLSLTLWVFLSRTFEPDV</sequence>
<dbReference type="EMBL" id="GBRH01231200">
    <property type="protein sequence ID" value="JAD66695.1"/>
    <property type="molecule type" value="Transcribed_RNA"/>
</dbReference>
<protein>
    <submittedName>
        <fullName evidence="1">Uncharacterized protein</fullName>
    </submittedName>
</protein>
<proteinExistence type="predicted"/>
<reference evidence="1" key="2">
    <citation type="journal article" date="2015" name="Data Brief">
        <title>Shoot transcriptome of the giant reed, Arundo donax.</title>
        <authorList>
            <person name="Barrero R.A."/>
            <person name="Guerrero F.D."/>
            <person name="Moolhuijzen P."/>
            <person name="Goolsby J.A."/>
            <person name="Tidwell J."/>
            <person name="Bellgard S.E."/>
            <person name="Bellgard M.I."/>
        </authorList>
    </citation>
    <scope>NUCLEOTIDE SEQUENCE</scope>
    <source>
        <tissue evidence="1">Shoot tissue taken approximately 20 cm above the soil surface</tissue>
    </source>
</reference>
<name>A0A0A9BZY1_ARUDO</name>
<organism evidence="1">
    <name type="scientific">Arundo donax</name>
    <name type="common">Giant reed</name>
    <name type="synonym">Donax arundinaceus</name>
    <dbReference type="NCBI Taxonomy" id="35708"/>
    <lineage>
        <taxon>Eukaryota</taxon>
        <taxon>Viridiplantae</taxon>
        <taxon>Streptophyta</taxon>
        <taxon>Embryophyta</taxon>
        <taxon>Tracheophyta</taxon>
        <taxon>Spermatophyta</taxon>
        <taxon>Magnoliopsida</taxon>
        <taxon>Liliopsida</taxon>
        <taxon>Poales</taxon>
        <taxon>Poaceae</taxon>
        <taxon>PACMAD clade</taxon>
        <taxon>Arundinoideae</taxon>
        <taxon>Arundineae</taxon>
        <taxon>Arundo</taxon>
    </lineage>
</organism>
<evidence type="ECO:0000313" key="1">
    <source>
        <dbReference type="EMBL" id="JAD66695.1"/>
    </source>
</evidence>
<dbReference type="AlphaFoldDB" id="A0A0A9BZY1"/>
<reference evidence="1" key="1">
    <citation type="submission" date="2014-09" db="EMBL/GenBank/DDBJ databases">
        <authorList>
            <person name="Magalhaes I.L.F."/>
            <person name="Oliveira U."/>
            <person name="Santos F.R."/>
            <person name="Vidigal T.H.D.A."/>
            <person name="Brescovit A.D."/>
            <person name="Santos A.J."/>
        </authorList>
    </citation>
    <scope>NUCLEOTIDE SEQUENCE</scope>
    <source>
        <tissue evidence="1">Shoot tissue taken approximately 20 cm above the soil surface</tissue>
    </source>
</reference>